<dbReference type="InterPro" id="IPR013325">
    <property type="entry name" value="RNA_pol_sigma_r2"/>
</dbReference>
<dbReference type="Gene3D" id="1.10.1740.10">
    <property type="match status" value="1"/>
</dbReference>
<dbReference type="SUPFAM" id="SSF88946">
    <property type="entry name" value="Sigma2 domain of RNA polymerase sigma factors"/>
    <property type="match status" value="1"/>
</dbReference>
<proteinExistence type="predicted"/>
<reference evidence="1 2" key="1">
    <citation type="submission" date="2022-11" db="EMBL/GenBank/DDBJ databases">
        <title>Minimal conservation of predation-associated metabolite biosynthetic gene clusters underscores biosynthetic potential of Myxococcota including descriptions for ten novel species: Archangium lansinium sp. nov., Myxococcus landrumus sp. nov., Nannocystis bai.</title>
        <authorList>
            <person name="Ahearne A."/>
            <person name="Stevens C."/>
            <person name="Phillips K."/>
        </authorList>
    </citation>
    <scope>NUCLEOTIDE SEQUENCE [LARGE SCALE GENOMIC DNA]</scope>
    <source>
        <strain evidence="1 2">MIWBW</strain>
    </source>
</reference>
<dbReference type="RefSeq" id="WP_267533706.1">
    <property type="nucleotide sequence ID" value="NZ_JAPNKA010000001.1"/>
</dbReference>
<dbReference type="EMBL" id="JAPNKA010000001">
    <property type="protein sequence ID" value="MCY1074747.1"/>
    <property type="molecule type" value="Genomic_DNA"/>
</dbReference>
<comment type="caution">
    <text evidence="1">The sequence shown here is derived from an EMBL/GenBank/DDBJ whole genome shotgun (WGS) entry which is preliminary data.</text>
</comment>
<organism evidence="1 2">
    <name type="scientific">Archangium lansingense</name>
    <dbReference type="NCBI Taxonomy" id="2995310"/>
    <lineage>
        <taxon>Bacteria</taxon>
        <taxon>Pseudomonadati</taxon>
        <taxon>Myxococcota</taxon>
        <taxon>Myxococcia</taxon>
        <taxon>Myxococcales</taxon>
        <taxon>Cystobacterineae</taxon>
        <taxon>Archangiaceae</taxon>
        <taxon>Archangium</taxon>
    </lineage>
</organism>
<evidence type="ECO:0000313" key="1">
    <source>
        <dbReference type="EMBL" id="MCY1074747.1"/>
    </source>
</evidence>
<evidence type="ECO:0000313" key="2">
    <source>
        <dbReference type="Proteomes" id="UP001207654"/>
    </source>
</evidence>
<protein>
    <submittedName>
        <fullName evidence="1">Sigma-70 family RNA polymerase sigma factor</fullName>
    </submittedName>
</protein>
<sequence>MSYPSPEDERVLHERAVRHDPVVLADALLMFMDRISGILMQRLRCDEDTSREAAMRVIFSYIERPGRYDPGKGRLFAYLLQAAKYRALDQRRTAQSEAQRNRDFISVVEQGSRTPKEKLENQVEAGLTMRRLVERGYLKDERDQNALLLILQGERSTEELARALGLPPMPTLELRREVKRHRDRLMKLLERFGKEDSDDES</sequence>
<accession>A0ABT3ZZA6</accession>
<gene>
    <name evidence="1" type="ORF">OV287_09630</name>
</gene>
<dbReference type="Proteomes" id="UP001207654">
    <property type="component" value="Unassembled WGS sequence"/>
</dbReference>
<name>A0ABT3ZZA6_9BACT</name>
<keyword evidence="2" id="KW-1185">Reference proteome</keyword>